<feature type="domain" description="Phosphotyrosine protein phosphatase I" evidence="5">
    <location>
        <begin position="3"/>
        <end position="148"/>
    </location>
</feature>
<evidence type="ECO:0000256" key="1">
    <source>
        <dbReference type="ARBA" id="ARBA00011063"/>
    </source>
</evidence>
<dbReference type="CDD" id="cd16343">
    <property type="entry name" value="LMWPTP"/>
    <property type="match status" value="1"/>
</dbReference>
<evidence type="ECO:0000313" key="7">
    <source>
        <dbReference type="Proteomes" id="UP001597012"/>
    </source>
</evidence>
<keyword evidence="4" id="KW-0904">Protein phosphatase</keyword>
<dbReference type="Proteomes" id="UP001597012">
    <property type="component" value="Unassembled WGS sequence"/>
</dbReference>
<name>A0ABW3B4E1_9FLAO</name>
<evidence type="ECO:0000259" key="5">
    <source>
        <dbReference type="SMART" id="SM00226"/>
    </source>
</evidence>
<dbReference type="EMBL" id="JBHTHY010000006">
    <property type="protein sequence ID" value="MFD0797701.1"/>
    <property type="molecule type" value="Genomic_DNA"/>
</dbReference>
<dbReference type="Pfam" id="PF01451">
    <property type="entry name" value="LMWPc"/>
    <property type="match status" value="1"/>
</dbReference>
<dbReference type="InterPro" id="IPR023485">
    <property type="entry name" value="Ptyr_pPase"/>
</dbReference>
<sequence length="149" mass="16660">MRTNVLMVCLGNICRSPLAEGILKSKVDPERVFVDSAGTAGYHINNPPDPRSIEVAKKYGVDIAEQRCRQFNIQDFDLFDVIYAMDKENYYNIIKLSSSAADRSKVHLLLGEIDGSANEVPDPYYGGVEGFEHVFQMIANACEQIAKRL</sequence>
<evidence type="ECO:0000256" key="4">
    <source>
        <dbReference type="ARBA" id="ARBA00022912"/>
    </source>
</evidence>
<evidence type="ECO:0000313" key="6">
    <source>
        <dbReference type="EMBL" id="MFD0797701.1"/>
    </source>
</evidence>
<keyword evidence="7" id="KW-1185">Reference proteome</keyword>
<proteinExistence type="inferred from homology"/>
<dbReference type="SUPFAM" id="SSF52788">
    <property type="entry name" value="Phosphotyrosine protein phosphatases I"/>
    <property type="match status" value="1"/>
</dbReference>
<reference evidence="7" key="1">
    <citation type="journal article" date="2019" name="Int. J. Syst. Evol. Microbiol.">
        <title>The Global Catalogue of Microorganisms (GCM) 10K type strain sequencing project: providing services to taxonomists for standard genome sequencing and annotation.</title>
        <authorList>
            <consortium name="The Broad Institute Genomics Platform"/>
            <consortium name="The Broad Institute Genome Sequencing Center for Infectious Disease"/>
            <person name="Wu L."/>
            <person name="Ma J."/>
        </authorList>
    </citation>
    <scope>NUCLEOTIDE SEQUENCE [LARGE SCALE GENOMIC DNA]</scope>
    <source>
        <strain evidence="7">CCUG 61948</strain>
    </source>
</reference>
<dbReference type="PANTHER" id="PTHR11717:SF7">
    <property type="entry name" value="LOW MOLECULAR WEIGHT PHOSPHOTYROSINE PROTEIN PHOSPHATASE"/>
    <property type="match status" value="1"/>
</dbReference>
<dbReference type="InterPro" id="IPR036196">
    <property type="entry name" value="Ptyr_pPase_sf"/>
</dbReference>
<dbReference type="InterPro" id="IPR017867">
    <property type="entry name" value="Tyr_phospatase_low_mol_wt"/>
</dbReference>
<dbReference type="PRINTS" id="PR00719">
    <property type="entry name" value="LMWPTPASE"/>
</dbReference>
<comment type="similarity">
    <text evidence="1">Belongs to the low molecular weight phosphotyrosine protein phosphatase family.</text>
</comment>
<organism evidence="6 7">
    <name type="scientific">Maribacter chungangensis</name>
    <dbReference type="NCBI Taxonomy" id="1069117"/>
    <lineage>
        <taxon>Bacteria</taxon>
        <taxon>Pseudomonadati</taxon>
        <taxon>Bacteroidota</taxon>
        <taxon>Flavobacteriia</taxon>
        <taxon>Flavobacteriales</taxon>
        <taxon>Flavobacteriaceae</taxon>
        <taxon>Maribacter</taxon>
    </lineage>
</organism>
<comment type="caution">
    <text evidence="6">The sequence shown here is derived from an EMBL/GenBank/DDBJ whole genome shotgun (WGS) entry which is preliminary data.</text>
</comment>
<dbReference type="EC" id="3.1.3.48" evidence="2"/>
<gene>
    <name evidence="6" type="ORF">ACFQZJ_09530</name>
</gene>
<dbReference type="GO" id="GO:0004725">
    <property type="term" value="F:protein tyrosine phosphatase activity"/>
    <property type="evidence" value="ECO:0007669"/>
    <property type="project" value="UniProtKB-EC"/>
</dbReference>
<accession>A0ABW3B4E1</accession>
<dbReference type="Gene3D" id="3.40.50.2300">
    <property type="match status" value="1"/>
</dbReference>
<dbReference type="RefSeq" id="WP_379934135.1">
    <property type="nucleotide sequence ID" value="NZ_JBHTHY010000006.1"/>
</dbReference>
<evidence type="ECO:0000256" key="3">
    <source>
        <dbReference type="ARBA" id="ARBA00022801"/>
    </source>
</evidence>
<evidence type="ECO:0000256" key="2">
    <source>
        <dbReference type="ARBA" id="ARBA00013064"/>
    </source>
</evidence>
<protein>
    <recommendedName>
        <fullName evidence="2">protein-tyrosine-phosphatase</fullName>
        <ecNumber evidence="2">3.1.3.48</ecNumber>
    </recommendedName>
</protein>
<dbReference type="SMART" id="SM00226">
    <property type="entry name" value="LMWPc"/>
    <property type="match status" value="1"/>
</dbReference>
<keyword evidence="3 6" id="KW-0378">Hydrolase</keyword>
<dbReference type="InterPro" id="IPR050438">
    <property type="entry name" value="LMW_PTPase"/>
</dbReference>
<dbReference type="PANTHER" id="PTHR11717">
    <property type="entry name" value="LOW MOLECULAR WEIGHT PROTEIN TYROSINE PHOSPHATASE"/>
    <property type="match status" value="1"/>
</dbReference>